<evidence type="ECO:0000313" key="2">
    <source>
        <dbReference type="Proteomes" id="UP000325372"/>
    </source>
</evidence>
<sequence length="94" mass="10321">MNSLNLTARYGVAPTVRTQSVHDELVILDLAEGEYYGLDPVGARFWALLETGVTVAEALDSLFDVFDVGRQQLEADIARLLEDLTAKALLLARD</sequence>
<gene>
    <name evidence="1" type="ORF">F3N42_01445</name>
</gene>
<dbReference type="AlphaFoldDB" id="A0A5N0TD97"/>
<protein>
    <submittedName>
        <fullName evidence="1">PqqD family protein</fullName>
    </submittedName>
</protein>
<dbReference type="EMBL" id="VYXP01000002">
    <property type="protein sequence ID" value="KAA9133053.1"/>
    <property type="molecule type" value="Genomic_DNA"/>
</dbReference>
<keyword evidence="2" id="KW-1185">Reference proteome</keyword>
<comment type="caution">
    <text evidence="1">The sequence shown here is derived from an EMBL/GenBank/DDBJ whole genome shotgun (WGS) entry which is preliminary data.</text>
</comment>
<dbReference type="Pfam" id="PF05402">
    <property type="entry name" value="PqqD"/>
    <property type="match status" value="1"/>
</dbReference>
<dbReference type="Gene3D" id="1.10.10.1150">
    <property type="entry name" value="Coenzyme PQQ synthesis protein D (PqqD)"/>
    <property type="match status" value="1"/>
</dbReference>
<name>A0A5N0TD97_9GAMM</name>
<reference evidence="1 2" key="1">
    <citation type="submission" date="2019-09" db="EMBL/GenBank/DDBJ databases">
        <title>Wenzhouxiangella sp. Genome sequencing and assembly.</title>
        <authorList>
            <person name="Zhang R."/>
        </authorList>
    </citation>
    <scope>NUCLEOTIDE SEQUENCE [LARGE SCALE GENOMIC DNA]</scope>
    <source>
        <strain evidence="1 2">W260</strain>
    </source>
</reference>
<dbReference type="Proteomes" id="UP000325372">
    <property type="component" value="Unassembled WGS sequence"/>
</dbReference>
<proteinExistence type="predicted"/>
<organism evidence="1 2">
    <name type="scientific">Marinihelvus fidelis</name>
    <dbReference type="NCBI Taxonomy" id="2613842"/>
    <lineage>
        <taxon>Bacteria</taxon>
        <taxon>Pseudomonadati</taxon>
        <taxon>Pseudomonadota</taxon>
        <taxon>Gammaproteobacteria</taxon>
        <taxon>Chromatiales</taxon>
        <taxon>Wenzhouxiangellaceae</taxon>
        <taxon>Marinihelvus</taxon>
    </lineage>
</organism>
<evidence type="ECO:0000313" key="1">
    <source>
        <dbReference type="EMBL" id="KAA9133053.1"/>
    </source>
</evidence>
<dbReference type="InterPro" id="IPR008792">
    <property type="entry name" value="PQQD"/>
</dbReference>
<accession>A0A5N0TD97</accession>
<dbReference type="InterPro" id="IPR041881">
    <property type="entry name" value="PqqD_sf"/>
</dbReference>